<keyword evidence="3" id="KW-0808">Transferase</keyword>
<dbReference type="Gene3D" id="1.10.510.10">
    <property type="entry name" value="Transferase(Phosphotransferase) domain 1"/>
    <property type="match status" value="1"/>
</dbReference>
<dbReference type="Proteomes" id="UP001443914">
    <property type="component" value="Unassembled WGS sequence"/>
</dbReference>
<dbReference type="CDD" id="cd14066">
    <property type="entry name" value="STKc_IRAK"/>
    <property type="match status" value="1"/>
</dbReference>
<evidence type="ECO:0000256" key="9">
    <source>
        <dbReference type="ARBA" id="ARBA00022989"/>
    </source>
</evidence>
<evidence type="ECO:0000256" key="11">
    <source>
        <dbReference type="ARBA" id="ARBA00023180"/>
    </source>
</evidence>
<evidence type="ECO:0000256" key="2">
    <source>
        <dbReference type="ARBA" id="ARBA00022527"/>
    </source>
</evidence>
<dbReference type="AlphaFoldDB" id="A0AAW1I5N1"/>
<dbReference type="InterPro" id="IPR001245">
    <property type="entry name" value="Ser-Thr/Tyr_kinase_cat_dom"/>
</dbReference>
<dbReference type="InterPro" id="IPR024788">
    <property type="entry name" value="Malectin-like_Carb-bd_dom"/>
</dbReference>
<evidence type="ECO:0000313" key="16">
    <source>
        <dbReference type="EMBL" id="KAK9684534.1"/>
    </source>
</evidence>
<keyword evidence="6 12" id="KW-0547">Nucleotide-binding</keyword>
<keyword evidence="4 13" id="KW-0812">Transmembrane</keyword>
<evidence type="ECO:0000256" key="1">
    <source>
        <dbReference type="ARBA" id="ARBA00004167"/>
    </source>
</evidence>
<gene>
    <name evidence="16" type="ORF">RND81_10G216200</name>
</gene>
<evidence type="ECO:0000256" key="13">
    <source>
        <dbReference type="SAM" id="Phobius"/>
    </source>
</evidence>
<keyword evidence="5 14" id="KW-0732">Signal</keyword>
<keyword evidence="2" id="KW-0723">Serine/threonine-protein kinase</keyword>
<organism evidence="16 17">
    <name type="scientific">Saponaria officinalis</name>
    <name type="common">Common soapwort</name>
    <name type="synonym">Lychnis saponaria</name>
    <dbReference type="NCBI Taxonomy" id="3572"/>
    <lineage>
        <taxon>Eukaryota</taxon>
        <taxon>Viridiplantae</taxon>
        <taxon>Streptophyta</taxon>
        <taxon>Embryophyta</taxon>
        <taxon>Tracheophyta</taxon>
        <taxon>Spermatophyta</taxon>
        <taxon>Magnoliopsida</taxon>
        <taxon>eudicotyledons</taxon>
        <taxon>Gunneridae</taxon>
        <taxon>Pentapetalae</taxon>
        <taxon>Caryophyllales</taxon>
        <taxon>Caryophyllaceae</taxon>
        <taxon>Caryophylleae</taxon>
        <taxon>Saponaria</taxon>
    </lineage>
</organism>
<evidence type="ECO:0000256" key="12">
    <source>
        <dbReference type="PROSITE-ProRule" id="PRU10141"/>
    </source>
</evidence>
<feature type="domain" description="Protein kinase" evidence="15">
    <location>
        <begin position="544"/>
        <end position="817"/>
    </location>
</feature>
<evidence type="ECO:0000256" key="14">
    <source>
        <dbReference type="SAM" id="SignalP"/>
    </source>
</evidence>
<dbReference type="SMART" id="SM00220">
    <property type="entry name" value="S_TKc"/>
    <property type="match status" value="1"/>
</dbReference>
<accession>A0AAW1I5N1</accession>
<keyword evidence="10 13" id="KW-0472">Membrane</keyword>
<evidence type="ECO:0000256" key="7">
    <source>
        <dbReference type="ARBA" id="ARBA00022777"/>
    </source>
</evidence>
<dbReference type="Gene3D" id="2.60.120.430">
    <property type="entry name" value="Galactose-binding lectin"/>
    <property type="match status" value="2"/>
</dbReference>
<dbReference type="InterPro" id="IPR000719">
    <property type="entry name" value="Prot_kinase_dom"/>
</dbReference>
<comment type="subcellular location">
    <subcellularLocation>
        <location evidence="1">Membrane</location>
        <topology evidence="1">Single-pass membrane protein</topology>
    </subcellularLocation>
</comment>
<reference evidence="16" key="1">
    <citation type="submission" date="2024-03" db="EMBL/GenBank/DDBJ databases">
        <title>WGS assembly of Saponaria officinalis var. Norfolk2.</title>
        <authorList>
            <person name="Jenkins J."/>
            <person name="Shu S."/>
            <person name="Grimwood J."/>
            <person name="Barry K."/>
            <person name="Goodstein D."/>
            <person name="Schmutz J."/>
            <person name="Leebens-Mack J."/>
            <person name="Osbourn A."/>
        </authorList>
    </citation>
    <scope>NUCLEOTIDE SEQUENCE [LARGE SCALE GENOMIC DNA]</scope>
    <source>
        <strain evidence="16">JIC</strain>
    </source>
</reference>
<keyword evidence="8 12" id="KW-0067">ATP-binding</keyword>
<dbReference type="PROSITE" id="PS00108">
    <property type="entry name" value="PROTEIN_KINASE_ST"/>
    <property type="match status" value="1"/>
</dbReference>
<feature type="transmembrane region" description="Helical" evidence="13">
    <location>
        <begin position="451"/>
        <end position="472"/>
    </location>
</feature>
<name>A0AAW1I5N1_SAPOF</name>
<dbReference type="Pfam" id="PF12819">
    <property type="entry name" value="Malectin_like"/>
    <property type="match status" value="1"/>
</dbReference>
<keyword evidence="17" id="KW-1185">Reference proteome</keyword>
<dbReference type="Gene3D" id="3.30.200.20">
    <property type="entry name" value="Phosphorylase Kinase, domain 1"/>
    <property type="match status" value="1"/>
</dbReference>
<comment type="caution">
    <text evidence="16">The sequence shown here is derived from an EMBL/GenBank/DDBJ whole genome shotgun (WGS) entry which is preliminary data.</text>
</comment>
<dbReference type="FunFam" id="3.30.200.20:FF:000039">
    <property type="entry name" value="receptor-like protein kinase FERONIA"/>
    <property type="match status" value="1"/>
</dbReference>
<evidence type="ECO:0000256" key="10">
    <source>
        <dbReference type="ARBA" id="ARBA00023136"/>
    </source>
</evidence>
<dbReference type="PANTHER" id="PTHR47989:SF62">
    <property type="entry name" value="OS05G0423500 PROTEIN"/>
    <property type="match status" value="1"/>
</dbReference>
<evidence type="ECO:0000259" key="15">
    <source>
        <dbReference type="PROSITE" id="PS50011"/>
    </source>
</evidence>
<evidence type="ECO:0000256" key="5">
    <source>
        <dbReference type="ARBA" id="ARBA00022729"/>
    </source>
</evidence>
<dbReference type="FunFam" id="2.60.120.430:FF:000005">
    <property type="entry name" value="Putative receptor-like protein kinase"/>
    <property type="match status" value="1"/>
</dbReference>
<dbReference type="SUPFAM" id="SSF56112">
    <property type="entry name" value="Protein kinase-like (PK-like)"/>
    <property type="match status" value="1"/>
</dbReference>
<sequence>MTKRGGSFRPRPRFCSISIIFFLLAVISSTPIVADDTPATFTPPATPKYSPKDNILIACGAPSPVTLLDGRTFKSDPSTVTYLNTDEDIKISVNSINTTNDTTIPSDPQLFSSARIFPKEATYKFPITQQGYHFIRLYFYPLPHPTYNLSTSVFGVTTDTTVLLHDFSPPTTPTTPVFKEYLINITSNTLTLKLTPKTNSIAFLNALELVSLPNDLISDTATSVPPSSPVSGLVTHAFEVAHRVNVGGPLITPTNDTLWRTWVTDDPYNVFPQASFSTKIDPREVKYPDGGATPYIAPPWVYSTAEEMAVENASTVGAKFNLTWKLPVEANYDYLVRLHFCDIVSATMNQLYFNVYMNGLMGVNGLDLSVLTSALGTAYYRDFVINSSTITNGSVVVQVGPATGGGSDIPNAILNGVEVMKMSNSAGSLSGLFDVNGNYMGATTGSRTMKILAIVGLAMGIAALILVLIMFARWHKRPQDWERCNSFSSWLLPLSSSHASILSTGSKKSSMMFGSRKSSMVHSTNSGVGKFFRFNELQVASNNFDENAVIGVGGFGKVYMGQLEDGTKVAIKRGNPQSEQGINEFQTEIQMLSQLRHRHLVSLIGYCDENAEMCLVYEFMSNGVLREHLYGPKLQLPLTWKQRLDICIGSARGLHYLHTGATHCIIHRDVKTTNILLDEKFVAKVSDFGLSKAACLIEQTHVSTAVKGSFGYLDPEYFRRQQLTEKSDVYSFGVVLLEVLTARPALDPALSRDQVNLAEWGMSNYRKGNLEKIIDPNLKGTISPGSLKKYIEAAEKCLAEYGVDRPSMGDVLWHLEYASQLQDASTKVEPAEDNSSLLIPLETAFLTSNRGADDGRGSSSDDHT</sequence>
<dbReference type="FunFam" id="1.10.510.10:FF:000058">
    <property type="entry name" value="Receptor-like protein kinase FERONIA"/>
    <property type="match status" value="1"/>
</dbReference>
<dbReference type="GO" id="GO:0004674">
    <property type="term" value="F:protein serine/threonine kinase activity"/>
    <property type="evidence" value="ECO:0007669"/>
    <property type="project" value="UniProtKB-KW"/>
</dbReference>
<protein>
    <recommendedName>
        <fullName evidence="15">Protein kinase domain-containing protein</fullName>
    </recommendedName>
</protein>
<keyword evidence="11" id="KW-0325">Glycoprotein</keyword>
<feature type="signal peptide" evidence="14">
    <location>
        <begin position="1"/>
        <end position="29"/>
    </location>
</feature>
<dbReference type="InterPro" id="IPR008271">
    <property type="entry name" value="Ser/Thr_kinase_AS"/>
</dbReference>
<dbReference type="PROSITE" id="PS00107">
    <property type="entry name" value="PROTEIN_KINASE_ATP"/>
    <property type="match status" value="1"/>
</dbReference>
<dbReference type="EMBL" id="JBDFQZ010000010">
    <property type="protein sequence ID" value="KAK9684534.1"/>
    <property type="molecule type" value="Genomic_DNA"/>
</dbReference>
<evidence type="ECO:0000256" key="3">
    <source>
        <dbReference type="ARBA" id="ARBA00022679"/>
    </source>
</evidence>
<evidence type="ECO:0000256" key="8">
    <source>
        <dbReference type="ARBA" id="ARBA00022840"/>
    </source>
</evidence>
<feature type="chain" id="PRO_5043867122" description="Protein kinase domain-containing protein" evidence="14">
    <location>
        <begin position="30"/>
        <end position="864"/>
    </location>
</feature>
<keyword evidence="7" id="KW-0418">Kinase</keyword>
<dbReference type="PROSITE" id="PS50011">
    <property type="entry name" value="PROTEIN_KINASE_DOM"/>
    <property type="match status" value="1"/>
</dbReference>
<dbReference type="FunFam" id="2.60.120.430:FF:000001">
    <property type="entry name" value="Receptor-like protein kinase FERONIA"/>
    <property type="match status" value="1"/>
</dbReference>
<dbReference type="InterPro" id="IPR017441">
    <property type="entry name" value="Protein_kinase_ATP_BS"/>
</dbReference>
<dbReference type="GO" id="GO:0005524">
    <property type="term" value="F:ATP binding"/>
    <property type="evidence" value="ECO:0007669"/>
    <property type="project" value="UniProtKB-UniRule"/>
</dbReference>
<dbReference type="PANTHER" id="PTHR47989">
    <property type="entry name" value="OS01G0750732 PROTEIN"/>
    <property type="match status" value="1"/>
</dbReference>
<feature type="binding site" evidence="12">
    <location>
        <position position="572"/>
    </location>
    <ligand>
        <name>ATP</name>
        <dbReference type="ChEBI" id="CHEBI:30616"/>
    </ligand>
</feature>
<evidence type="ECO:0000256" key="6">
    <source>
        <dbReference type="ARBA" id="ARBA00022741"/>
    </source>
</evidence>
<keyword evidence="9 13" id="KW-1133">Transmembrane helix</keyword>
<evidence type="ECO:0000256" key="4">
    <source>
        <dbReference type="ARBA" id="ARBA00022692"/>
    </source>
</evidence>
<dbReference type="GO" id="GO:0016020">
    <property type="term" value="C:membrane"/>
    <property type="evidence" value="ECO:0007669"/>
    <property type="project" value="UniProtKB-SubCell"/>
</dbReference>
<evidence type="ECO:0000313" key="17">
    <source>
        <dbReference type="Proteomes" id="UP001443914"/>
    </source>
</evidence>
<dbReference type="InterPro" id="IPR011009">
    <property type="entry name" value="Kinase-like_dom_sf"/>
</dbReference>
<dbReference type="Pfam" id="PF07714">
    <property type="entry name" value="PK_Tyr_Ser-Thr"/>
    <property type="match status" value="1"/>
</dbReference>
<proteinExistence type="predicted"/>